<keyword evidence="1" id="KW-0238">DNA-binding</keyword>
<name>A0ABW6ZD42_9HYPH</name>
<dbReference type="InterPro" id="IPR010982">
    <property type="entry name" value="Lambda_DNA-bd_dom_sf"/>
</dbReference>
<dbReference type="Gene3D" id="2.60.120.10">
    <property type="entry name" value="Jelly Rolls"/>
    <property type="match status" value="1"/>
</dbReference>
<dbReference type="InterPro" id="IPR013096">
    <property type="entry name" value="Cupin_2"/>
</dbReference>
<gene>
    <name evidence="4" type="ORF">V5F30_01730</name>
</gene>
<evidence type="ECO:0000313" key="4">
    <source>
        <dbReference type="EMBL" id="MFG1250905.1"/>
    </source>
</evidence>
<dbReference type="SUPFAM" id="SSF47413">
    <property type="entry name" value="lambda repressor-like DNA-binding domains"/>
    <property type="match status" value="1"/>
</dbReference>
<protein>
    <submittedName>
        <fullName evidence="4">Cupin domain-containing protein</fullName>
    </submittedName>
</protein>
<proteinExistence type="predicted"/>
<feature type="domain" description="HTH cro/C1-type" evidence="3">
    <location>
        <begin position="70"/>
        <end position="124"/>
    </location>
</feature>
<sequence length="247" mass="27022">MAMKAKAPARASAQAGSTEKVPALPMAGEATKSVTKAKSPGRARSAEAALGPSEQSAARVPLEKRIGNVLRNRRASANLTLAEVSAGAGISSAMLSRIENGAAAASLDSLERVCEALGIGMAELFQETDQQNGMAQLIKRADQMEVVRVGTKHGHTYRLLSYDRGPRKIFEPFFIEMDKKSLSWPRFSHPGTEFIYMLQGRMEYRFGERTYILEPGDAFTFSGNVVHGPERLLDERAKFLSIIIYNE</sequence>
<dbReference type="SMART" id="SM00530">
    <property type="entry name" value="HTH_XRE"/>
    <property type="match status" value="1"/>
</dbReference>
<feature type="compositionally biased region" description="Low complexity" evidence="2">
    <location>
        <begin position="1"/>
        <end position="15"/>
    </location>
</feature>
<comment type="caution">
    <text evidence="4">The sequence shown here is derived from an EMBL/GenBank/DDBJ whole genome shotgun (WGS) entry which is preliminary data.</text>
</comment>
<dbReference type="InterPro" id="IPR001387">
    <property type="entry name" value="Cro/C1-type_HTH"/>
</dbReference>
<dbReference type="RefSeq" id="WP_394006745.1">
    <property type="nucleotide sequence ID" value="NZ_JBAFUR010000001.1"/>
</dbReference>
<dbReference type="EMBL" id="JBAFUR010000001">
    <property type="protein sequence ID" value="MFG1250905.1"/>
    <property type="molecule type" value="Genomic_DNA"/>
</dbReference>
<dbReference type="SUPFAM" id="SSF51182">
    <property type="entry name" value="RmlC-like cupins"/>
    <property type="match status" value="1"/>
</dbReference>
<dbReference type="Gene3D" id="1.10.260.40">
    <property type="entry name" value="lambda repressor-like DNA-binding domains"/>
    <property type="match status" value="1"/>
</dbReference>
<dbReference type="PROSITE" id="PS50943">
    <property type="entry name" value="HTH_CROC1"/>
    <property type="match status" value="1"/>
</dbReference>
<dbReference type="InterPro" id="IPR050807">
    <property type="entry name" value="TransReg_Diox_bact_type"/>
</dbReference>
<evidence type="ECO:0000259" key="3">
    <source>
        <dbReference type="PROSITE" id="PS50943"/>
    </source>
</evidence>
<evidence type="ECO:0000313" key="5">
    <source>
        <dbReference type="Proteomes" id="UP001604043"/>
    </source>
</evidence>
<dbReference type="Proteomes" id="UP001604043">
    <property type="component" value="Unassembled WGS sequence"/>
</dbReference>
<dbReference type="Pfam" id="PF01381">
    <property type="entry name" value="HTH_3"/>
    <property type="match status" value="1"/>
</dbReference>
<organism evidence="4 5">
    <name type="scientific">Xanthobacter aminoxidans</name>
    <dbReference type="NCBI Taxonomy" id="186280"/>
    <lineage>
        <taxon>Bacteria</taxon>
        <taxon>Pseudomonadati</taxon>
        <taxon>Pseudomonadota</taxon>
        <taxon>Alphaproteobacteria</taxon>
        <taxon>Hyphomicrobiales</taxon>
        <taxon>Xanthobacteraceae</taxon>
        <taxon>Xanthobacter</taxon>
    </lineage>
</organism>
<dbReference type="InterPro" id="IPR011051">
    <property type="entry name" value="RmlC_Cupin_sf"/>
</dbReference>
<dbReference type="Pfam" id="PF07883">
    <property type="entry name" value="Cupin_2"/>
    <property type="match status" value="1"/>
</dbReference>
<reference evidence="4 5" key="1">
    <citation type="submission" date="2024-02" db="EMBL/GenBank/DDBJ databases">
        <title>Expansion and revision of Xanthobacter and proposal of Roseixanthobacter gen. nov.</title>
        <authorList>
            <person name="Soltysiak M.P.M."/>
            <person name="Jalihal A."/>
            <person name="Ory A."/>
            <person name="Chrisophersen C."/>
            <person name="Lee A.D."/>
            <person name="Boulton J."/>
            <person name="Springer M."/>
        </authorList>
    </citation>
    <scope>NUCLEOTIDE SEQUENCE [LARGE SCALE GENOMIC DNA]</scope>
    <source>
        <strain evidence="4 5">CB5</strain>
    </source>
</reference>
<dbReference type="PANTHER" id="PTHR46797">
    <property type="entry name" value="HTH-TYPE TRANSCRIPTIONAL REGULATOR"/>
    <property type="match status" value="1"/>
</dbReference>
<dbReference type="CDD" id="cd02209">
    <property type="entry name" value="cupin_XRE_C"/>
    <property type="match status" value="1"/>
</dbReference>
<dbReference type="CDD" id="cd00093">
    <property type="entry name" value="HTH_XRE"/>
    <property type="match status" value="1"/>
</dbReference>
<dbReference type="PANTHER" id="PTHR46797:SF1">
    <property type="entry name" value="METHYLPHOSPHONATE SYNTHASE"/>
    <property type="match status" value="1"/>
</dbReference>
<evidence type="ECO:0000256" key="2">
    <source>
        <dbReference type="SAM" id="MobiDB-lite"/>
    </source>
</evidence>
<accession>A0ABW6ZD42</accession>
<keyword evidence="5" id="KW-1185">Reference proteome</keyword>
<evidence type="ECO:0000256" key="1">
    <source>
        <dbReference type="ARBA" id="ARBA00023125"/>
    </source>
</evidence>
<dbReference type="InterPro" id="IPR014710">
    <property type="entry name" value="RmlC-like_jellyroll"/>
</dbReference>
<feature type="region of interest" description="Disordered" evidence="2">
    <location>
        <begin position="1"/>
        <end position="57"/>
    </location>
</feature>